<dbReference type="NCBIfam" id="TIGR04183">
    <property type="entry name" value="Por_Secre_tail"/>
    <property type="match status" value="1"/>
</dbReference>
<dbReference type="Pfam" id="PF17164">
    <property type="entry name" value="DUF5122"/>
    <property type="match status" value="11"/>
</dbReference>
<keyword evidence="1" id="KW-0732">Signal</keyword>
<evidence type="ECO:0000313" key="3">
    <source>
        <dbReference type="EMBL" id="SHJ02485.1"/>
    </source>
</evidence>
<dbReference type="PROSITE" id="PS51257">
    <property type="entry name" value="PROKAR_LIPOPROTEIN"/>
    <property type="match status" value="1"/>
</dbReference>
<dbReference type="OrthoDB" id="9805017at2"/>
<dbReference type="EMBL" id="FQYN01000004">
    <property type="protein sequence ID" value="SHJ02485.1"/>
    <property type="molecule type" value="Genomic_DNA"/>
</dbReference>
<protein>
    <submittedName>
        <fullName evidence="3">Delta-60 repeat domain-containing protein/Por secretion system C-terminal sorting domain-containing protein</fullName>
    </submittedName>
</protein>
<feature type="domain" description="Secretion system C-terminal sorting" evidence="2">
    <location>
        <begin position="783"/>
        <end position="859"/>
    </location>
</feature>
<evidence type="ECO:0000256" key="1">
    <source>
        <dbReference type="SAM" id="SignalP"/>
    </source>
</evidence>
<dbReference type="Proteomes" id="UP000184418">
    <property type="component" value="Unassembled WGS sequence"/>
</dbReference>
<accession>A0A1M6FXQ9</accession>
<dbReference type="NCBIfam" id="TIGR02608">
    <property type="entry name" value="delta_60_rpt"/>
    <property type="match status" value="8"/>
</dbReference>
<gene>
    <name evidence="3" type="ORF">SAMN02745146_2034</name>
</gene>
<proteinExistence type="predicted"/>
<dbReference type="RefSeq" id="WP_073108608.1">
    <property type="nucleotide sequence ID" value="NZ_FQYN01000004.1"/>
</dbReference>
<dbReference type="InterPro" id="IPR026444">
    <property type="entry name" value="Secre_tail"/>
</dbReference>
<dbReference type="SUPFAM" id="SSF63829">
    <property type="entry name" value="Calcium-dependent phosphotriesterase"/>
    <property type="match status" value="1"/>
</dbReference>
<reference evidence="3 4" key="1">
    <citation type="submission" date="2016-11" db="EMBL/GenBank/DDBJ databases">
        <authorList>
            <person name="Jaros S."/>
            <person name="Januszkiewicz K."/>
            <person name="Wedrychowicz H."/>
        </authorList>
    </citation>
    <scope>NUCLEOTIDE SEQUENCE [LARGE SCALE GENOMIC DNA]</scope>
    <source>
        <strain evidence="3 4">DSM 21074</strain>
    </source>
</reference>
<dbReference type="Pfam" id="PF18962">
    <property type="entry name" value="Por_Secre_tail"/>
    <property type="match status" value="1"/>
</dbReference>
<dbReference type="AlphaFoldDB" id="A0A1M6FXQ9"/>
<feature type="chain" id="PRO_5012183839" evidence="1">
    <location>
        <begin position="25"/>
        <end position="861"/>
    </location>
</feature>
<keyword evidence="4" id="KW-1185">Reference proteome</keyword>
<feature type="signal peptide" evidence="1">
    <location>
        <begin position="1"/>
        <end position="24"/>
    </location>
</feature>
<organism evidence="3 4">
    <name type="scientific">Hymenobacter daecheongensis DSM 21074</name>
    <dbReference type="NCBI Taxonomy" id="1121955"/>
    <lineage>
        <taxon>Bacteria</taxon>
        <taxon>Pseudomonadati</taxon>
        <taxon>Bacteroidota</taxon>
        <taxon>Cytophagia</taxon>
        <taxon>Cytophagales</taxon>
        <taxon>Hymenobacteraceae</taxon>
        <taxon>Hymenobacter</taxon>
    </lineage>
</organism>
<dbReference type="Gene3D" id="2.80.10.50">
    <property type="match status" value="5"/>
</dbReference>
<evidence type="ECO:0000259" key="2">
    <source>
        <dbReference type="Pfam" id="PF18962"/>
    </source>
</evidence>
<dbReference type="STRING" id="1121955.SAMN02745146_2034"/>
<name>A0A1M6FXQ9_9BACT</name>
<evidence type="ECO:0000313" key="4">
    <source>
        <dbReference type="Proteomes" id="UP000184418"/>
    </source>
</evidence>
<dbReference type="InterPro" id="IPR013431">
    <property type="entry name" value="Delta_60_rpt"/>
</dbReference>
<sequence>MHRFYAWLTCILFGCITFTSPVLGQTPDPNFAPTVLKNAAANNFLVRALESQPDGKILVGGDFDFVDGMLCRKLMRLNADGTRDAAFSSANGTGPDGIITAIAVQPDSKIIVGGENTLYSFNGTYINTLTRLNAGGGLDPTFQTPPLAILARIRALALQPDGKILVGGEFHDQSGFTRSSIVRLNPNGGYDPSFAGNIYANSTSTGAGIVETICLQADGKIVVGGTFGFSNGAPASNLIRLNADGSTDATFAIGTGANNTVRTIVQQPDGRLLVGGYFTQLNGQTANRLVRLQPSGTLDNTFQPGSGANEAVMRIRLRPDGSLLVMGAFTQYNGVARGRIAHVSATGSLNAGFGTGAGADNIVYNLVDLPNGQLLAGGLFKSFVTTPRTGLARLSSAGVLDPAFAPKLEFQGILENVTALTSGNFLVQGSFTEFNGQAVPTSAGVHRLHADGNYDTRIATARTGTYHPQPDGSIYVLWHPSGTATNVFSRLLPTGADDSSFTPVTLGYSTEYIATSSMYLNEFLPVGSGRFVLGGYFISINGVAQTANHLNLVRLLPTGGVDPTFSVASTVVPNDNSLDGCLAQPNGKLVVQHHYTYSTSPTLIQTYLVRLNTDGSVDGSFSIGSGPSPQDLYTVFMQSNGQLIIQGSFISFNGHSANGIVRLNPNGSVDTGFALTNPNVHMVQTDGRFIIGESGSRPFFYNMGRLNADGSPDPSFVIRDISVAHQFISSEPWPRLSQLPNSGNLLLWGKFVYINGQPRMSMVRFTNTLLATGLPHAVSELAVFPNPAHQQITLRLPATAAQPLARPVELLDLQGRIVRRWTLPARQVEATFPTDAVTAGIYVLRTTTTQGPVQQRVVIAP</sequence>